<gene>
    <name evidence="1" type="ORF">METZ01_LOCUS331913</name>
</gene>
<protein>
    <submittedName>
        <fullName evidence="1">Uncharacterized protein</fullName>
    </submittedName>
</protein>
<feature type="non-terminal residue" evidence="1">
    <location>
        <position position="68"/>
    </location>
</feature>
<dbReference type="EMBL" id="UINC01111098">
    <property type="protein sequence ID" value="SVC79059.1"/>
    <property type="molecule type" value="Genomic_DNA"/>
</dbReference>
<accession>A0A382Q0G5</accession>
<feature type="non-terminal residue" evidence="1">
    <location>
        <position position="1"/>
    </location>
</feature>
<evidence type="ECO:0000313" key="1">
    <source>
        <dbReference type="EMBL" id="SVC79059.1"/>
    </source>
</evidence>
<proteinExistence type="predicted"/>
<sequence>TGKDATKYGYPKWRRHIGIGWMPRKRNWRAWVTSLRRLRRQTMRTGKRWEKGNSWKLEKQDWQKSCSI</sequence>
<name>A0A382Q0G5_9ZZZZ</name>
<organism evidence="1">
    <name type="scientific">marine metagenome</name>
    <dbReference type="NCBI Taxonomy" id="408172"/>
    <lineage>
        <taxon>unclassified sequences</taxon>
        <taxon>metagenomes</taxon>
        <taxon>ecological metagenomes</taxon>
    </lineage>
</organism>
<reference evidence="1" key="1">
    <citation type="submission" date="2018-05" db="EMBL/GenBank/DDBJ databases">
        <authorList>
            <person name="Lanie J.A."/>
            <person name="Ng W.-L."/>
            <person name="Kazmierczak K.M."/>
            <person name="Andrzejewski T.M."/>
            <person name="Davidsen T.M."/>
            <person name="Wayne K.J."/>
            <person name="Tettelin H."/>
            <person name="Glass J.I."/>
            <person name="Rusch D."/>
            <person name="Podicherti R."/>
            <person name="Tsui H.-C.T."/>
            <person name="Winkler M.E."/>
        </authorList>
    </citation>
    <scope>NUCLEOTIDE SEQUENCE</scope>
</reference>
<dbReference type="AlphaFoldDB" id="A0A382Q0G5"/>